<gene>
    <name evidence="2" type="ORF">g.50820</name>
</gene>
<sequence length="125" mass="14680">PKQELFSREKLKPCLKSSLYSQQNQESSPNQCTTQDEIPLDLYQHPVTHQPIAHETLRNKPSRNEQQVCQNENQQPTYKSNLDIQQTPTEDTPSTEYQRMTSFKNYEPYPQGSPYFVHQECEVHP</sequence>
<feature type="region of interest" description="Disordered" evidence="1">
    <location>
        <begin position="16"/>
        <end position="36"/>
    </location>
</feature>
<protein>
    <submittedName>
        <fullName evidence="2">Uncharacterized protein</fullName>
    </submittedName>
</protein>
<feature type="compositionally biased region" description="Polar residues" evidence="1">
    <location>
        <begin position="76"/>
        <end position="104"/>
    </location>
</feature>
<dbReference type="AlphaFoldDB" id="A0A1B6LBR5"/>
<feature type="region of interest" description="Disordered" evidence="1">
    <location>
        <begin position="57"/>
        <end position="125"/>
    </location>
</feature>
<name>A0A1B6LBR5_9HEMI</name>
<feature type="non-terminal residue" evidence="2">
    <location>
        <position position="125"/>
    </location>
</feature>
<organism evidence="2">
    <name type="scientific">Graphocephala atropunctata</name>
    <dbReference type="NCBI Taxonomy" id="36148"/>
    <lineage>
        <taxon>Eukaryota</taxon>
        <taxon>Metazoa</taxon>
        <taxon>Ecdysozoa</taxon>
        <taxon>Arthropoda</taxon>
        <taxon>Hexapoda</taxon>
        <taxon>Insecta</taxon>
        <taxon>Pterygota</taxon>
        <taxon>Neoptera</taxon>
        <taxon>Paraneoptera</taxon>
        <taxon>Hemiptera</taxon>
        <taxon>Auchenorrhyncha</taxon>
        <taxon>Membracoidea</taxon>
        <taxon>Cicadellidae</taxon>
        <taxon>Cicadellinae</taxon>
        <taxon>Cicadellini</taxon>
        <taxon>Graphocephala</taxon>
    </lineage>
</organism>
<dbReference type="EMBL" id="GEBQ01018848">
    <property type="protein sequence ID" value="JAT21129.1"/>
    <property type="molecule type" value="Transcribed_RNA"/>
</dbReference>
<evidence type="ECO:0000256" key="1">
    <source>
        <dbReference type="SAM" id="MobiDB-lite"/>
    </source>
</evidence>
<proteinExistence type="predicted"/>
<evidence type="ECO:0000313" key="2">
    <source>
        <dbReference type="EMBL" id="JAT21129.1"/>
    </source>
</evidence>
<accession>A0A1B6LBR5</accession>
<feature type="compositionally biased region" description="Polar residues" evidence="1">
    <location>
        <begin position="18"/>
        <end position="36"/>
    </location>
</feature>
<reference evidence="2" key="1">
    <citation type="submission" date="2015-11" db="EMBL/GenBank/DDBJ databases">
        <title>De novo transcriptome assembly of four potential Pierce s Disease insect vectors from Arizona vineyards.</title>
        <authorList>
            <person name="Tassone E.E."/>
        </authorList>
    </citation>
    <scope>NUCLEOTIDE SEQUENCE</scope>
</reference>
<feature type="non-terminal residue" evidence="2">
    <location>
        <position position="1"/>
    </location>
</feature>
<feature type="compositionally biased region" description="Low complexity" evidence="1">
    <location>
        <begin position="64"/>
        <end position="75"/>
    </location>
</feature>